<gene>
    <name evidence="2" type="ORF">KsCSTR_34880</name>
    <name evidence="1" type="ORF">kuste2576</name>
</gene>
<reference evidence="2 3" key="3">
    <citation type="submission" date="2020-02" db="EMBL/GenBank/DDBJ databases">
        <title>Newly sequenced genome of strain CSTR1 showed variability in Candidatus Kuenenia stuttgartiensis genomes.</title>
        <authorList>
            <person name="Ding C."/>
            <person name="Adrian L."/>
        </authorList>
    </citation>
    <scope>NUCLEOTIDE SEQUENCE [LARGE SCALE GENOMIC DNA]</scope>
    <source>
        <strain evidence="2 3">CSTR1</strain>
    </source>
</reference>
<dbReference type="EMBL" id="CT573071">
    <property type="protein sequence ID" value="CAJ73324.1"/>
    <property type="molecule type" value="Genomic_DNA"/>
</dbReference>
<protein>
    <submittedName>
        <fullName evidence="1">Uncharacterized protein</fullName>
    </submittedName>
</protein>
<reference evidence="1" key="1">
    <citation type="journal article" date="2006" name="Nature">
        <title>Deciphering the evolution and metabolism of an anammox bacterium from a community genome.</title>
        <authorList>
            <person name="Strous M."/>
            <person name="Pelletier E."/>
            <person name="Mangenot S."/>
            <person name="Rattei T."/>
            <person name="Lehner A."/>
            <person name="Taylor M.W."/>
            <person name="Horn M."/>
            <person name="Daims H."/>
            <person name="Bartol-Mavel D."/>
            <person name="Wincker P."/>
            <person name="Barbe V."/>
            <person name="Fonknechten N."/>
            <person name="Vallenet D."/>
            <person name="Segurens B."/>
            <person name="Schenowitz-Truong C."/>
            <person name="Medigue C."/>
            <person name="Collingro A."/>
            <person name="Snel B."/>
            <person name="Dutilh B.E."/>
            <person name="OpDenCamp H.J.M."/>
            <person name="vanDerDrift C."/>
            <person name="Cirpus I."/>
            <person name="vanDePas-Schoonen K.T."/>
            <person name="Harhangi H.R."/>
            <person name="vanNiftrik L."/>
            <person name="Schmid M."/>
            <person name="Keltjens J."/>
            <person name="vanDeVossenberg J."/>
            <person name="Kartal B."/>
            <person name="Meier H."/>
            <person name="Frishman D."/>
            <person name="Huynen M.A."/>
            <person name="Mewes H."/>
            <person name="Weissenbach J."/>
            <person name="Jetten M.S.M."/>
            <person name="Wagner M."/>
            <person name="LePaslier D."/>
        </authorList>
    </citation>
    <scope>NUCLEOTIDE SEQUENCE</scope>
</reference>
<evidence type="ECO:0000313" key="2">
    <source>
        <dbReference type="EMBL" id="QII12867.1"/>
    </source>
</evidence>
<accession>Q1Q6X8</accession>
<name>Q1Q6X8_KUEST</name>
<evidence type="ECO:0000313" key="3">
    <source>
        <dbReference type="Proteomes" id="UP000501926"/>
    </source>
</evidence>
<dbReference type="EMBL" id="CP049055">
    <property type="protein sequence ID" value="QII12867.1"/>
    <property type="molecule type" value="Genomic_DNA"/>
</dbReference>
<organism evidence="1">
    <name type="scientific">Kuenenia stuttgartiensis</name>
    <dbReference type="NCBI Taxonomy" id="174633"/>
    <lineage>
        <taxon>Bacteria</taxon>
        <taxon>Pseudomonadati</taxon>
        <taxon>Planctomycetota</taxon>
        <taxon>Candidatus Brocadiia</taxon>
        <taxon>Candidatus Brocadiales</taxon>
        <taxon>Candidatus Brocadiaceae</taxon>
        <taxon>Candidatus Kuenenia</taxon>
    </lineage>
</organism>
<evidence type="ECO:0000313" key="1">
    <source>
        <dbReference type="EMBL" id="CAJ73324.1"/>
    </source>
</evidence>
<proteinExistence type="predicted"/>
<dbReference type="Proteomes" id="UP000501926">
    <property type="component" value="Chromosome"/>
</dbReference>
<reference evidence="1" key="2">
    <citation type="submission" date="2006-01" db="EMBL/GenBank/DDBJ databases">
        <authorList>
            <person name="Genoscope"/>
        </authorList>
    </citation>
    <scope>NUCLEOTIDE SEQUENCE</scope>
</reference>
<dbReference type="AlphaFoldDB" id="Q1Q6X8"/>
<sequence>MNNISFYNLRCPSLCIMAVYQYDNLKQQPNNESQTTNSKLFHTRPLSSELFFLNHIFQISYVI</sequence>